<dbReference type="GeneID" id="2869999"/>
<dbReference type="InParanoid" id="Q5AWU6"/>
<dbReference type="HOGENOM" id="CLU_1219682_0_0_1"/>
<evidence type="ECO:0000313" key="2">
    <source>
        <dbReference type="Proteomes" id="UP000000560"/>
    </source>
</evidence>
<reference evidence="2" key="1">
    <citation type="journal article" date="2005" name="Nature">
        <title>Sequencing of Aspergillus nidulans and comparative analysis with A. fumigatus and A. oryzae.</title>
        <authorList>
            <person name="Galagan J.E."/>
            <person name="Calvo S.E."/>
            <person name="Cuomo C."/>
            <person name="Ma L.J."/>
            <person name="Wortman J.R."/>
            <person name="Batzoglou S."/>
            <person name="Lee S.I."/>
            <person name="Basturkmen M."/>
            <person name="Spevak C.C."/>
            <person name="Clutterbuck J."/>
            <person name="Kapitonov V."/>
            <person name="Jurka J."/>
            <person name="Scazzocchio C."/>
            <person name="Farman M."/>
            <person name="Butler J."/>
            <person name="Purcell S."/>
            <person name="Harris S."/>
            <person name="Braus G.H."/>
            <person name="Draht O."/>
            <person name="Busch S."/>
            <person name="D'Enfert C."/>
            <person name="Bouchier C."/>
            <person name="Goldman G.H."/>
            <person name="Bell-Pedersen D."/>
            <person name="Griffiths-Jones S."/>
            <person name="Doonan J.H."/>
            <person name="Yu J."/>
            <person name="Vienken K."/>
            <person name="Pain A."/>
            <person name="Freitag M."/>
            <person name="Selker E.U."/>
            <person name="Archer D.B."/>
            <person name="Penalva M.A."/>
            <person name="Oakley B.R."/>
            <person name="Momany M."/>
            <person name="Tanaka T."/>
            <person name="Kumagai T."/>
            <person name="Asai K."/>
            <person name="Machida M."/>
            <person name="Nierman W.C."/>
            <person name="Denning D.W."/>
            <person name="Caddick M."/>
            <person name="Hynes M."/>
            <person name="Paoletti M."/>
            <person name="Fischer R."/>
            <person name="Miller B."/>
            <person name="Dyer P."/>
            <person name="Sachs M.S."/>
            <person name="Osmani S.A."/>
            <person name="Birren B.W."/>
        </authorList>
    </citation>
    <scope>NUCLEOTIDE SEQUENCE [LARGE SCALE GENOMIC DNA]</scope>
    <source>
        <strain evidence="2">FGSC A4 / ATCC 38163 / CBS 112.46 / NRRL 194 / M139</strain>
    </source>
</reference>
<reference evidence="2" key="2">
    <citation type="journal article" date="2009" name="Fungal Genet. Biol.">
        <title>The 2008 update of the Aspergillus nidulans genome annotation: a community effort.</title>
        <authorList>
            <person name="Wortman J.R."/>
            <person name="Gilsenan J.M."/>
            <person name="Joardar V."/>
            <person name="Deegan J."/>
            <person name="Clutterbuck J."/>
            <person name="Andersen M.R."/>
            <person name="Archer D."/>
            <person name="Bencina M."/>
            <person name="Braus G."/>
            <person name="Coutinho P."/>
            <person name="von Dohren H."/>
            <person name="Doonan J."/>
            <person name="Driessen A.J."/>
            <person name="Durek P."/>
            <person name="Espeso E."/>
            <person name="Fekete E."/>
            <person name="Flipphi M."/>
            <person name="Estrada C.G."/>
            <person name="Geysens S."/>
            <person name="Goldman G."/>
            <person name="de Groot P.W."/>
            <person name="Hansen K."/>
            <person name="Harris S.D."/>
            <person name="Heinekamp T."/>
            <person name="Helmstaedt K."/>
            <person name="Henrissat B."/>
            <person name="Hofmann G."/>
            <person name="Homan T."/>
            <person name="Horio T."/>
            <person name="Horiuchi H."/>
            <person name="James S."/>
            <person name="Jones M."/>
            <person name="Karaffa L."/>
            <person name="Karanyi Z."/>
            <person name="Kato M."/>
            <person name="Keller N."/>
            <person name="Kelly D.E."/>
            <person name="Kiel J.A."/>
            <person name="Kim J.M."/>
            <person name="van der Klei I.J."/>
            <person name="Klis F.M."/>
            <person name="Kovalchuk A."/>
            <person name="Krasevec N."/>
            <person name="Kubicek C.P."/>
            <person name="Liu B."/>
            <person name="Maccabe A."/>
            <person name="Meyer V."/>
            <person name="Mirabito P."/>
            <person name="Miskei M."/>
            <person name="Mos M."/>
            <person name="Mullins J."/>
            <person name="Nelson D.R."/>
            <person name="Nielsen J."/>
            <person name="Oakley B.R."/>
            <person name="Osmani S.A."/>
            <person name="Pakula T."/>
            <person name="Paszewski A."/>
            <person name="Paulsen I."/>
            <person name="Pilsyk S."/>
            <person name="Pocsi I."/>
            <person name="Punt P.J."/>
            <person name="Ram A.F."/>
            <person name="Ren Q."/>
            <person name="Robellet X."/>
            <person name="Robson G."/>
            <person name="Seiboth B."/>
            <person name="van Solingen P."/>
            <person name="Specht T."/>
            <person name="Sun J."/>
            <person name="Taheri-Talesh N."/>
            <person name="Takeshita N."/>
            <person name="Ussery D."/>
            <person name="vanKuyk P.A."/>
            <person name="Visser H."/>
            <person name="van de Vondervoort P.J."/>
            <person name="de Vries R.P."/>
            <person name="Walton J."/>
            <person name="Xiang X."/>
            <person name="Xiong Y."/>
            <person name="Zeng A.P."/>
            <person name="Brandt B.W."/>
            <person name="Cornell M.J."/>
            <person name="van den Hondel C.A."/>
            <person name="Visser J."/>
            <person name="Oliver S.G."/>
            <person name="Turner G."/>
        </authorList>
    </citation>
    <scope>GENOME REANNOTATION</scope>
    <source>
        <strain evidence="2">FGSC A4 / ATCC 38163 / CBS 112.46 / NRRL 194 / M139</strain>
    </source>
</reference>
<dbReference type="AlphaFoldDB" id="Q5AWU6"/>
<dbReference type="VEuPathDB" id="FungiDB:AN7234"/>
<dbReference type="Proteomes" id="UP000000560">
    <property type="component" value="Chromosome IV"/>
</dbReference>
<dbReference type="OrthoDB" id="10454730at2759"/>
<sequence length="227" mass="25374">MASYMPLAVYIHDGESHRTYTTTPFNVRNTVTNSNNPNSVNGNITRNIAYNITNTIMHVNASTSGLVPATQHFLDDRTRRIHQQVRALSPFPGMFEHGHGIHESPDGFLRPAQGWICGFIDYKVAIFVKPEGDYFAARMFYQMRMGDLFELERMANERNTPRVGSFGHGLWLAPDGSLKFGYGIVMQAFRNAILAILQTPSEPDAAPVTGFAGKDPHPAYRPVLRFG</sequence>
<accession>Q5AWU6</accession>
<gene>
    <name evidence="1" type="ORF">ANIA_07234</name>
</gene>
<proteinExistence type="predicted"/>
<accession>C8VCX8</accession>
<evidence type="ECO:0000313" key="1">
    <source>
        <dbReference type="EMBL" id="CBF78799.1"/>
    </source>
</evidence>
<dbReference type="KEGG" id="ani:ANIA_07234"/>
<dbReference type="EMBL" id="BN001304">
    <property type="protein sequence ID" value="CBF78799.1"/>
    <property type="molecule type" value="Genomic_DNA"/>
</dbReference>
<organism evidence="1 2">
    <name type="scientific">Emericella nidulans (strain FGSC A4 / ATCC 38163 / CBS 112.46 / NRRL 194 / M139)</name>
    <name type="common">Aspergillus nidulans</name>
    <dbReference type="NCBI Taxonomy" id="227321"/>
    <lineage>
        <taxon>Eukaryota</taxon>
        <taxon>Fungi</taxon>
        <taxon>Dikarya</taxon>
        <taxon>Ascomycota</taxon>
        <taxon>Pezizomycotina</taxon>
        <taxon>Eurotiomycetes</taxon>
        <taxon>Eurotiomycetidae</taxon>
        <taxon>Eurotiales</taxon>
        <taxon>Aspergillaceae</taxon>
        <taxon>Aspergillus</taxon>
        <taxon>Aspergillus subgen. Nidulantes</taxon>
    </lineage>
</organism>
<name>Q5AWU6_EMENI</name>
<keyword evidence="2" id="KW-1185">Reference proteome</keyword>
<protein>
    <submittedName>
        <fullName evidence="1">Uncharacterized protein</fullName>
    </submittedName>
</protein>
<dbReference type="RefSeq" id="XP_680503.1">
    <property type="nucleotide sequence ID" value="XM_675411.1"/>
</dbReference>